<evidence type="ECO:0000313" key="2">
    <source>
        <dbReference type="Proteomes" id="UP000008084"/>
    </source>
</evidence>
<dbReference type="Proteomes" id="UP000008084">
    <property type="component" value="Chromosome"/>
</dbReference>
<gene>
    <name evidence="1" type="ordered locus">Y11_09491</name>
</gene>
<dbReference type="AlphaFoldDB" id="A0A0H3NQ62"/>
<name>A0A0H3NQ62_YERE1</name>
<protein>
    <submittedName>
        <fullName evidence="1">Uncharacterized protein</fullName>
    </submittedName>
</protein>
<sequence>MWQHNPPKHLSGAHAVSHSGFQLTAFISKPVISPLGASTSNGGYPPSTPKLIVSIV</sequence>
<organism evidence="1 2">
    <name type="scientific">Yersinia enterocolitica subsp. palearctica serotype O:3 (strain DSM 13030 / CIP 106945 / Y11)</name>
    <dbReference type="NCBI Taxonomy" id="930944"/>
    <lineage>
        <taxon>Bacteria</taxon>
        <taxon>Pseudomonadati</taxon>
        <taxon>Pseudomonadota</taxon>
        <taxon>Gammaproteobacteria</taxon>
        <taxon>Enterobacterales</taxon>
        <taxon>Yersiniaceae</taxon>
        <taxon>Yersinia</taxon>
    </lineage>
</organism>
<dbReference type="KEGG" id="yey:Y11_09491"/>
<dbReference type="HOGENOM" id="CLU_3013378_0_0_6"/>
<reference evidence="1 2" key="1">
    <citation type="journal article" date="2011" name="J. Bacteriol.">
        <title>Complete genome sequence of Yersinia enterocolitica subsp. palearctica serogroup O:3.</title>
        <authorList>
            <person name="Batzilla J."/>
            <person name="Hoper D."/>
            <person name="Antonenka U."/>
            <person name="Heesemann J."/>
            <person name="Rakin A."/>
        </authorList>
    </citation>
    <scope>NUCLEOTIDE SEQUENCE [LARGE SCALE GENOMIC DNA]</scope>
    <source>
        <strain evidence="2">DSM 13030 / CIP 106945 / Y11</strain>
    </source>
</reference>
<evidence type="ECO:0000313" key="1">
    <source>
        <dbReference type="EMBL" id="CBY27232.1"/>
    </source>
</evidence>
<proteinExistence type="predicted"/>
<accession>A0A0H3NQ62</accession>
<dbReference type="EMBL" id="FR729477">
    <property type="protein sequence ID" value="CBY27232.1"/>
    <property type="molecule type" value="Genomic_DNA"/>
</dbReference>